<dbReference type="Proteomes" id="UP000198822">
    <property type="component" value="Chromosome I"/>
</dbReference>
<dbReference type="EMBL" id="LT629695">
    <property type="protein sequence ID" value="SDH27522.1"/>
    <property type="molecule type" value="Genomic_DNA"/>
</dbReference>
<name>A0A1G8B2N1_9MICO</name>
<evidence type="ECO:0000313" key="2">
    <source>
        <dbReference type="EMBL" id="SDH27522.1"/>
    </source>
</evidence>
<dbReference type="STRING" id="399736.SAMN04489720_0637"/>
<sequence>MRLRAVLAGGLVLGIGTTATLAAWNDSEYATATVTASRFGIEGNINGTGYAEHATSPGPTLVFSPVTSAMSPSTSSYTTVLVRTTALTNIGGSLVMSTSSAPSDATLAAQLTYSVRSVPLGTTCDANVFTNSTGTQIVATNTPLTTAVPANTQTLSTLGANPLTYCIRISMLSTAPSTVQGLTTNVTWAWTGTSSA</sequence>
<gene>
    <name evidence="2" type="ORF">SAMN04489720_0637</name>
</gene>
<keyword evidence="3" id="KW-1185">Reference proteome</keyword>
<dbReference type="InterPro" id="IPR023833">
    <property type="entry name" value="Signal_pept_SipW-depend-type"/>
</dbReference>
<evidence type="ECO:0000313" key="3">
    <source>
        <dbReference type="Proteomes" id="UP000198822"/>
    </source>
</evidence>
<protein>
    <submittedName>
        <fullName evidence="2">SipW-cognate class signal peptide</fullName>
    </submittedName>
</protein>
<accession>A0A1G8B2N1</accession>
<feature type="signal peptide" evidence="1">
    <location>
        <begin position="1"/>
        <end position="22"/>
    </location>
</feature>
<proteinExistence type="predicted"/>
<organism evidence="2 3">
    <name type="scientific">Agrococcus jejuensis</name>
    <dbReference type="NCBI Taxonomy" id="399736"/>
    <lineage>
        <taxon>Bacteria</taxon>
        <taxon>Bacillati</taxon>
        <taxon>Actinomycetota</taxon>
        <taxon>Actinomycetes</taxon>
        <taxon>Micrococcales</taxon>
        <taxon>Microbacteriaceae</taxon>
        <taxon>Agrococcus</taxon>
    </lineage>
</organism>
<keyword evidence="1" id="KW-0732">Signal</keyword>
<evidence type="ECO:0000256" key="1">
    <source>
        <dbReference type="SAM" id="SignalP"/>
    </source>
</evidence>
<dbReference type="AlphaFoldDB" id="A0A1G8B2N1"/>
<dbReference type="NCBIfam" id="TIGR04088">
    <property type="entry name" value="cognate_SipW"/>
    <property type="match status" value="1"/>
</dbReference>
<reference evidence="3" key="1">
    <citation type="submission" date="2016-10" db="EMBL/GenBank/DDBJ databases">
        <authorList>
            <person name="Varghese N."/>
            <person name="Submissions S."/>
        </authorList>
    </citation>
    <scope>NUCLEOTIDE SEQUENCE [LARGE SCALE GENOMIC DNA]</scope>
    <source>
        <strain evidence="3">DSM 22002</strain>
    </source>
</reference>
<feature type="chain" id="PRO_5039185729" evidence="1">
    <location>
        <begin position="23"/>
        <end position="196"/>
    </location>
</feature>